<evidence type="ECO:0000313" key="4">
    <source>
        <dbReference type="Proteomes" id="UP000504607"/>
    </source>
</evidence>
<organism evidence="4 5">
    <name type="scientific">Elaeis guineensis var. tenera</name>
    <name type="common">Oil palm</name>
    <dbReference type="NCBI Taxonomy" id="51953"/>
    <lineage>
        <taxon>Eukaryota</taxon>
        <taxon>Viridiplantae</taxon>
        <taxon>Streptophyta</taxon>
        <taxon>Embryophyta</taxon>
        <taxon>Tracheophyta</taxon>
        <taxon>Spermatophyta</taxon>
        <taxon>Magnoliopsida</taxon>
        <taxon>Liliopsida</taxon>
        <taxon>Arecaceae</taxon>
        <taxon>Arecoideae</taxon>
        <taxon>Cocoseae</taxon>
        <taxon>Elaeidinae</taxon>
        <taxon>Elaeis</taxon>
    </lineage>
</organism>
<feature type="compositionally biased region" description="Basic and acidic residues" evidence="2">
    <location>
        <begin position="500"/>
        <end position="513"/>
    </location>
</feature>
<feature type="region of interest" description="Disordered" evidence="2">
    <location>
        <begin position="475"/>
        <end position="494"/>
    </location>
</feature>
<dbReference type="InterPro" id="IPR035979">
    <property type="entry name" value="RBD_domain_sf"/>
</dbReference>
<feature type="region of interest" description="Disordered" evidence="2">
    <location>
        <begin position="500"/>
        <end position="524"/>
    </location>
</feature>
<dbReference type="GeneID" id="105050245"/>
<feature type="compositionally biased region" description="Basic and acidic residues" evidence="2">
    <location>
        <begin position="200"/>
        <end position="212"/>
    </location>
</feature>
<feature type="compositionally biased region" description="Basic and acidic residues" evidence="2">
    <location>
        <begin position="133"/>
        <end position="147"/>
    </location>
</feature>
<feature type="region of interest" description="Disordered" evidence="2">
    <location>
        <begin position="236"/>
        <end position="276"/>
    </location>
</feature>
<dbReference type="Pfam" id="PF01480">
    <property type="entry name" value="PWI"/>
    <property type="match status" value="1"/>
</dbReference>
<accession>A0A6I9RUK8</accession>
<feature type="compositionally biased region" description="Low complexity" evidence="2">
    <location>
        <begin position="253"/>
        <end position="262"/>
    </location>
</feature>
<feature type="compositionally biased region" description="Basic and acidic residues" evidence="2">
    <location>
        <begin position="402"/>
        <end position="412"/>
    </location>
</feature>
<sequence length="713" mass="79409">MDGPDLAVDDRTFKANFTTEGVSKLRDRVKEKLKEFMGDYTDDTLVEYVIVLLRNGRRKDEARKELNVFLGDDSVTFVSWLWDHLSSNLHLYVQPQESFPDEMVRTSSISNQLPGRHISQVGHHTGNVQAESEYEREKLTKVSRSRHDREWKGLVRGNTQVFPLRSVVTDILHSEEKTHRRTNLARRSRSPKPQVRKKRSREDEEQPNKRDSASQPAIGAPRRLLQFAVRDAVRTVQQQSITKTEPTSKRLRSVVSTSTTDSVQEKRPQRTKSVARVPGALSTALKAAAEAAEDVKKVRSSSSVFDRLGQGIDTVEPINQSSDFRAPELEDGEYENFDQIPALNQVHYHERSDYNRDFAGDMTMADKETGMDDDYASDNDEYDKVGIVTHHGSDASQSASSAHEDKKSRMEYSVAKKADDVVRRTRVMDQDLPANSAAVTSSKILNISVNVNTWKPPHYQDPMDVAEAENRMTVEKSETNVAKPNDRLPKENDAAKSEKIKEMEHADVQKEPQRTTSTPGSYAAGLPSDDVDSRTLFVSNVHFAATKDTLSRHFNKFGAVLKVIIVTDGATGQPTGSAYVEFLKKESAESALSLNGTSFMSRILKVVRRSSHEAAPMLGWPRVARGSLFASRLGRIPYPRGAIGGAFRARLPVKSGARSLQWKREASTTQPTESMKGPPHSSLGSGNNVLSPTGRSLTYNRAEPKAHGNTGPA</sequence>
<dbReference type="Proteomes" id="UP000504607">
    <property type="component" value="Chromosome 8"/>
</dbReference>
<dbReference type="GO" id="GO:0008143">
    <property type="term" value="F:poly(A) binding"/>
    <property type="evidence" value="ECO:0007669"/>
    <property type="project" value="InterPro"/>
</dbReference>
<dbReference type="PANTHER" id="PTHR14738">
    <property type="entry name" value="ZINC FINGER CCCH DOMAIN-CONTAINING PROTEIN 14"/>
    <property type="match status" value="1"/>
</dbReference>
<feature type="region of interest" description="Disordered" evidence="2">
    <location>
        <begin position="658"/>
        <end position="713"/>
    </location>
</feature>
<dbReference type="OrthoDB" id="4726at2759"/>
<dbReference type="InterPro" id="IPR012677">
    <property type="entry name" value="Nucleotide-bd_a/b_plait_sf"/>
</dbReference>
<dbReference type="FunFam" id="1.20.1390.10:FF:000005">
    <property type="entry name" value="RNA binding (RRM/RBD/RNP motifs) family protein"/>
    <property type="match status" value="1"/>
</dbReference>
<dbReference type="GO" id="GO:0005634">
    <property type="term" value="C:nucleus"/>
    <property type="evidence" value="ECO:0007669"/>
    <property type="project" value="TreeGrafter"/>
</dbReference>
<reference evidence="5" key="1">
    <citation type="submission" date="2025-08" db="UniProtKB">
        <authorList>
            <consortium name="RefSeq"/>
        </authorList>
    </citation>
    <scope>IDENTIFICATION</scope>
</reference>
<dbReference type="Pfam" id="PF00076">
    <property type="entry name" value="RRM_1"/>
    <property type="match status" value="1"/>
</dbReference>
<feature type="region of interest" description="Disordered" evidence="2">
    <location>
        <begin position="125"/>
        <end position="147"/>
    </location>
</feature>
<dbReference type="InParanoid" id="A0A6I9RUK8"/>
<proteinExistence type="predicted"/>
<feature type="compositionally biased region" description="Polar residues" evidence="2">
    <location>
        <begin position="236"/>
        <end position="245"/>
    </location>
</feature>
<evidence type="ECO:0000256" key="1">
    <source>
        <dbReference type="PROSITE-ProRule" id="PRU00176"/>
    </source>
</evidence>
<feature type="compositionally biased region" description="Basic residues" evidence="2">
    <location>
        <begin position="179"/>
        <end position="199"/>
    </location>
</feature>
<keyword evidence="4" id="KW-1185">Reference proteome</keyword>
<dbReference type="PROSITE" id="PS50102">
    <property type="entry name" value="RRM"/>
    <property type="match status" value="1"/>
</dbReference>
<dbReference type="SMART" id="SM00360">
    <property type="entry name" value="RRM"/>
    <property type="match status" value="1"/>
</dbReference>
<dbReference type="GO" id="GO:0043488">
    <property type="term" value="P:regulation of mRNA stability"/>
    <property type="evidence" value="ECO:0007669"/>
    <property type="project" value="InterPro"/>
</dbReference>
<dbReference type="Gene3D" id="3.30.70.330">
    <property type="match status" value="1"/>
</dbReference>
<keyword evidence="1" id="KW-0694">RNA-binding</keyword>
<dbReference type="AlphaFoldDB" id="A0A6I9RUK8"/>
<dbReference type="Gene3D" id="1.20.1390.10">
    <property type="entry name" value="PWI domain"/>
    <property type="match status" value="1"/>
</dbReference>
<dbReference type="RefSeq" id="XP_010928495.1">
    <property type="nucleotide sequence ID" value="XM_010930193.2"/>
</dbReference>
<evidence type="ECO:0000313" key="5">
    <source>
        <dbReference type="RefSeq" id="XP_010928495.1"/>
    </source>
</evidence>
<feature type="compositionally biased region" description="Polar residues" evidence="2">
    <location>
        <begin position="682"/>
        <end position="699"/>
    </location>
</feature>
<dbReference type="FunCoup" id="A0A6I9RUK8">
    <property type="interactions" value="3429"/>
</dbReference>
<feature type="domain" description="RRM" evidence="3">
    <location>
        <begin position="534"/>
        <end position="611"/>
    </location>
</feature>
<dbReference type="PANTHER" id="PTHR14738:SF32">
    <property type="entry name" value="RNA BINDING (RRM_RBD_RNP MOTIFS) FAMILY PROTEIN"/>
    <property type="match status" value="1"/>
</dbReference>
<dbReference type="InterPro" id="IPR002483">
    <property type="entry name" value="PWI_dom"/>
</dbReference>
<dbReference type="SUPFAM" id="SSF54928">
    <property type="entry name" value="RNA-binding domain, RBD"/>
    <property type="match status" value="1"/>
</dbReference>
<protein>
    <submittedName>
        <fullName evidence="5">Uncharacterized protein LOC105050245</fullName>
    </submittedName>
</protein>
<feature type="region of interest" description="Disordered" evidence="2">
    <location>
        <begin position="173"/>
        <end position="221"/>
    </location>
</feature>
<gene>
    <name evidence="5" type="primary">LOC105050245</name>
</gene>
<dbReference type="FunFam" id="3.30.70.330:FF:000616">
    <property type="entry name" value="RNA binding (RRM/RBD/RNP motifs) family protein"/>
    <property type="match status" value="1"/>
</dbReference>
<feature type="region of interest" description="Disordered" evidence="2">
    <location>
        <begin position="391"/>
        <end position="412"/>
    </location>
</feature>
<dbReference type="InterPro" id="IPR040366">
    <property type="entry name" value="Nab2/ZC3H14"/>
</dbReference>
<evidence type="ECO:0000256" key="2">
    <source>
        <dbReference type="SAM" id="MobiDB-lite"/>
    </source>
</evidence>
<dbReference type="GO" id="GO:0005737">
    <property type="term" value="C:cytoplasm"/>
    <property type="evidence" value="ECO:0007669"/>
    <property type="project" value="TreeGrafter"/>
</dbReference>
<evidence type="ECO:0000259" key="3">
    <source>
        <dbReference type="PROSITE" id="PS50102"/>
    </source>
</evidence>
<name>A0A6I9RUK8_ELAGV</name>
<dbReference type="InterPro" id="IPR000504">
    <property type="entry name" value="RRM_dom"/>
</dbReference>
<dbReference type="KEGG" id="egu:105050245"/>